<comment type="caution">
    <text evidence="2">The sequence shown here is derived from an EMBL/GenBank/DDBJ whole genome shotgun (WGS) entry which is preliminary data.</text>
</comment>
<accession>A0A1Q5UEI0</accession>
<evidence type="ECO:0000313" key="2">
    <source>
        <dbReference type="EMBL" id="OKP10881.1"/>
    </source>
</evidence>
<organism evidence="2 3">
    <name type="scientific">Penicillium subrubescens</name>
    <dbReference type="NCBI Taxonomy" id="1316194"/>
    <lineage>
        <taxon>Eukaryota</taxon>
        <taxon>Fungi</taxon>
        <taxon>Dikarya</taxon>
        <taxon>Ascomycota</taxon>
        <taxon>Pezizomycotina</taxon>
        <taxon>Eurotiomycetes</taxon>
        <taxon>Eurotiomycetidae</taxon>
        <taxon>Eurotiales</taxon>
        <taxon>Aspergillaceae</taxon>
        <taxon>Penicillium</taxon>
    </lineage>
</organism>
<reference evidence="2 3" key="1">
    <citation type="submission" date="2016-10" db="EMBL/GenBank/DDBJ databases">
        <title>Genome sequence of the ascomycete fungus Penicillium subrubescens.</title>
        <authorList>
            <person name="De Vries R.P."/>
            <person name="Peng M."/>
            <person name="Dilokpimol A."/>
            <person name="Hilden K."/>
            <person name="Makela M.R."/>
            <person name="Grigoriev I."/>
            <person name="Riley R."/>
            <person name="Granchi Z."/>
        </authorList>
    </citation>
    <scope>NUCLEOTIDE SEQUENCE [LARGE SCALE GENOMIC DNA]</scope>
    <source>
        <strain evidence="2 3">CBS 132785</strain>
    </source>
</reference>
<proteinExistence type="predicted"/>
<sequence length="120" mass="13597">MHILVDCRSVALSTRGRPSKLMYSRHQQQSQYPSSATVIICQGWHNHLQSILVKAGDSSHDRASEMNFLDPQYLKPSTAKRSAPSDRPERRQQPSGAWMTAGRMGYIRDWRGVARAVMSQ</sequence>
<protein>
    <submittedName>
        <fullName evidence="2">Uncharacterized protein</fullName>
    </submittedName>
</protein>
<name>A0A1Q5UEI0_9EURO</name>
<keyword evidence="3" id="KW-1185">Reference proteome</keyword>
<evidence type="ECO:0000313" key="3">
    <source>
        <dbReference type="Proteomes" id="UP000186955"/>
    </source>
</evidence>
<gene>
    <name evidence="2" type="ORF">PENSUB_3701</name>
</gene>
<dbReference type="EMBL" id="MNBE01000310">
    <property type="protein sequence ID" value="OKP10881.1"/>
    <property type="molecule type" value="Genomic_DNA"/>
</dbReference>
<feature type="compositionally biased region" description="Basic and acidic residues" evidence="1">
    <location>
        <begin position="83"/>
        <end position="92"/>
    </location>
</feature>
<evidence type="ECO:0000256" key="1">
    <source>
        <dbReference type="SAM" id="MobiDB-lite"/>
    </source>
</evidence>
<feature type="region of interest" description="Disordered" evidence="1">
    <location>
        <begin position="62"/>
        <end position="98"/>
    </location>
</feature>
<dbReference type="AlphaFoldDB" id="A0A1Q5UEI0"/>
<dbReference type="Proteomes" id="UP000186955">
    <property type="component" value="Unassembled WGS sequence"/>
</dbReference>